<accession>A0A090TCF8</accession>
<dbReference type="Proteomes" id="UP000029224">
    <property type="component" value="Unassembled WGS sequence"/>
</dbReference>
<reference evidence="1 2" key="1">
    <citation type="submission" date="2014-09" db="EMBL/GenBank/DDBJ databases">
        <title>Vibrio maritimus JCM 19240. (C210) whole genome shotgun sequence.</title>
        <authorList>
            <person name="Sawabe T."/>
            <person name="Meirelles P."/>
            <person name="Nakanishi M."/>
            <person name="Sayaka M."/>
            <person name="Hattori M."/>
            <person name="Ohkuma M."/>
        </authorList>
    </citation>
    <scope>NUCLEOTIDE SEQUENCE [LARGE SCALE GENOMIC DNA]</scope>
    <source>
        <strain evidence="1 2">JCM 19240</strain>
    </source>
</reference>
<evidence type="ECO:0000313" key="1">
    <source>
        <dbReference type="EMBL" id="GAL37620.1"/>
    </source>
</evidence>
<name>A0A090TCF8_9VIBR</name>
<keyword evidence="2" id="KW-1185">Reference proteome</keyword>
<sequence>MYCADCDFSMTTSMTGAYKKHRTFTPNCPITNSKNNSGAHN</sequence>
<reference evidence="1 2" key="2">
    <citation type="submission" date="2014-09" db="EMBL/GenBank/DDBJ databases">
        <authorList>
            <consortium name="NBRP consortium"/>
            <person name="Sawabe T."/>
            <person name="Meirelles P."/>
            <person name="Nakanishi M."/>
            <person name="Sayaka M."/>
            <person name="Hattori M."/>
            <person name="Ohkuma M."/>
        </authorList>
    </citation>
    <scope>NUCLEOTIDE SEQUENCE [LARGE SCALE GENOMIC DNA]</scope>
    <source>
        <strain evidence="1 2">JCM 19240</strain>
    </source>
</reference>
<evidence type="ECO:0000313" key="2">
    <source>
        <dbReference type="Proteomes" id="UP000029224"/>
    </source>
</evidence>
<gene>
    <name evidence="1" type="ORF">JCM19240_6798</name>
</gene>
<comment type="caution">
    <text evidence="1">The sequence shown here is derived from an EMBL/GenBank/DDBJ whole genome shotgun (WGS) entry which is preliminary data.</text>
</comment>
<dbReference type="AlphaFoldDB" id="A0A090TCF8"/>
<protein>
    <submittedName>
        <fullName evidence="1">Uncharacterized protein</fullName>
    </submittedName>
</protein>
<organism evidence="1 2">
    <name type="scientific">Vibrio maritimus</name>
    <dbReference type="NCBI Taxonomy" id="990268"/>
    <lineage>
        <taxon>Bacteria</taxon>
        <taxon>Pseudomonadati</taxon>
        <taxon>Pseudomonadota</taxon>
        <taxon>Gammaproteobacteria</taxon>
        <taxon>Vibrionales</taxon>
        <taxon>Vibrionaceae</taxon>
        <taxon>Vibrio</taxon>
    </lineage>
</organism>
<proteinExistence type="predicted"/>
<dbReference type="EMBL" id="BBMT01000019">
    <property type="protein sequence ID" value="GAL37620.1"/>
    <property type="molecule type" value="Genomic_DNA"/>
</dbReference>